<evidence type="ECO:0000313" key="2">
    <source>
        <dbReference type="EMBL" id="NMQ18616.1"/>
    </source>
</evidence>
<protein>
    <submittedName>
        <fullName evidence="2">IS630 family transposase</fullName>
    </submittedName>
</protein>
<evidence type="ECO:0000259" key="1">
    <source>
        <dbReference type="Pfam" id="PF13358"/>
    </source>
</evidence>
<feature type="domain" description="Tc1-like transposase DDE" evidence="1">
    <location>
        <begin position="57"/>
        <end position="208"/>
    </location>
</feature>
<dbReference type="Pfam" id="PF13358">
    <property type="entry name" value="DDE_3"/>
    <property type="match status" value="1"/>
</dbReference>
<reference evidence="2 3" key="1">
    <citation type="submission" date="2019-03" db="EMBL/GenBank/DDBJ databases">
        <title>Metabolic reconstructions from genomes of highly enriched 'Candidatus Accumulibacter' and 'Candidatus Competibacter' bioreactor populations.</title>
        <authorList>
            <person name="Annavajhala M.K."/>
            <person name="Welles L."/>
            <person name="Abbas B."/>
            <person name="Sorokin D."/>
            <person name="Park H."/>
            <person name="Van Loosdrecht M."/>
            <person name="Chandran K."/>
        </authorList>
    </citation>
    <scope>NUCLEOTIDE SEQUENCE [LARGE SCALE GENOMIC DNA]</scope>
    <source>
        <strain evidence="2 3">SBR_G</strain>
    </source>
</reference>
<keyword evidence="3" id="KW-1185">Reference proteome</keyword>
<dbReference type="InterPro" id="IPR038717">
    <property type="entry name" value="Tc1-like_DDE_dom"/>
</dbReference>
<name>A0ABX1TIL1_9GAMM</name>
<accession>A0ABX1TIL1</accession>
<comment type="caution">
    <text evidence="2">The sequence shown here is derived from an EMBL/GenBank/DDBJ whole genome shotgun (WGS) entry which is preliminary data.</text>
</comment>
<evidence type="ECO:0000313" key="3">
    <source>
        <dbReference type="Proteomes" id="UP000760480"/>
    </source>
</evidence>
<dbReference type="InterPro" id="IPR047655">
    <property type="entry name" value="Transpos_IS630-like"/>
</dbReference>
<dbReference type="EMBL" id="SPMZ01000015">
    <property type="protein sequence ID" value="NMQ18616.1"/>
    <property type="molecule type" value="Genomic_DNA"/>
</dbReference>
<dbReference type="Proteomes" id="UP000760480">
    <property type="component" value="Unassembled WGS sequence"/>
</dbReference>
<gene>
    <name evidence="2" type="ORF">E4P82_05005</name>
</gene>
<sequence>MGYPDSARLHGMRIFGNHLKPWLRASWVIPPHANAEFVCAMEDVLEVYTRPYDPTRPVVCLDETSKQLVAETRTPLPVEPGQPQRVDYEYERQGTANLFMAVEPLTGQRYVTVTDRRTAVDFAQIVKDLLEVRYPHADKVVLVLDNLNTHKPAALYQAFEPAVAWRLLERLEIHHTPKHGSWLNMAEIEWSVLSQQCLNRRIPDATTLVREVTAWQQARNADPRPVNWRFTTADARIKLKRLYPSIQVG</sequence>
<proteinExistence type="predicted"/>
<dbReference type="NCBIfam" id="NF033545">
    <property type="entry name" value="transpos_IS630"/>
    <property type="match status" value="1"/>
</dbReference>
<organism evidence="2 3">
    <name type="scientific">Candidatus Competibacter phosphatis</name>
    <dbReference type="NCBI Taxonomy" id="221280"/>
    <lineage>
        <taxon>Bacteria</taxon>
        <taxon>Pseudomonadati</taxon>
        <taxon>Pseudomonadota</taxon>
        <taxon>Gammaproteobacteria</taxon>
        <taxon>Candidatus Competibacteraceae</taxon>
        <taxon>Candidatus Competibacter</taxon>
    </lineage>
</organism>